<dbReference type="InterPro" id="IPR036390">
    <property type="entry name" value="WH_DNA-bd_sf"/>
</dbReference>
<name>A0A5E7SFH4_PSEFL</name>
<dbReference type="PANTHER" id="PTHR43537:SF45">
    <property type="entry name" value="GNTR FAMILY REGULATORY PROTEIN"/>
    <property type="match status" value="1"/>
</dbReference>
<dbReference type="Gene3D" id="1.20.120.530">
    <property type="entry name" value="GntR ligand-binding domain-like"/>
    <property type="match status" value="1"/>
</dbReference>
<feature type="domain" description="HTH gntR-type" evidence="4">
    <location>
        <begin position="26"/>
        <end position="93"/>
    </location>
</feature>
<gene>
    <name evidence="5" type="primary">lutR_4</name>
    <name evidence="5" type="ORF">PS918_02737</name>
</gene>
<dbReference type="EMBL" id="CABVIY010000003">
    <property type="protein sequence ID" value="VVP85531.1"/>
    <property type="molecule type" value="Genomic_DNA"/>
</dbReference>
<dbReference type="SUPFAM" id="SSF46785">
    <property type="entry name" value="Winged helix' DNA-binding domain"/>
    <property type="match status" value="1"/>
</dbReference>
<proteinExistence type="predicted"/>
<dbReference type="InterPro" id="IPR011711">
    <property type="entry name" value="GntR_C"/>
</dbReference>
<sequence>MTIAIKPTKAPLNAMTTKLQRIQARPDYVDEVYKALLDAISDGTMAPGVRFTQEEIAEQMHVSRSPVLQAIRLLKKDGLVQDAPGKGVLVTPLTVTSISNLYLIRGALDNLAAKMAAERRHQMDPRIIENGRRAAEGKDLKAMVDADVAFHHDIYAASGNPLIAESAQVYWVHLRRAMGTVLQSSASQRQSIWDEHEAIAKAIAEGDSKRAGELSDVHTTKAREYLASRLDEYLEQRELQAQ</sequence>
<keyword evidence="3" id="KW-0804">Transcription</keyword>
<evidence type="ECO:0000313" key="6">
    <source>
        <dbReference type="Proteomes" id="UP000326611"/>
    </source>
</evidence>
<dbReference type="InterPro" id="IPR008920">
    <property type="entry name" value="TF_FadR/GntR_C"/>
</dbReference>
<dbReference type="InterPro" id="IPR000524">
    <property type="entry name" value="Tscrpt_reg_HTH_GntR"/>
</dbReference>
<organism evidence="5 6">
    <name type="scientific">Pseudomonas fluorescens</name>
    <dbReference type="NCBI Taxonomy" id="294"/>
    <lineage>
        <taxon>Bacteria</taxon>
        <taxon>Pseudomonadati</taxon>
        <taxon>Pseudomonadota</taxon>
        <taxon>Gammaproteobacteria</taxon>
        <taxon>Pseudomonadales</taxon>
        <taxon>Pseudomonadaceae</taxon>
        <taxon>Pseudomonas</taxon>
    </lineage>
</organism>
<keyword evidence="2" id="KW-0238">DNA-binding</keyword>
<dbReference type="Proteomes" id="UP000326611">
    <property type="component" value="Unassembled WGS sequence"/>
</dbReference>
<evidence type="ECO:0000256" key="3">
    <source>
        <dbReference type="ARBA" id="ARBA00023163"/>
    </source>
</evidence>
<evidence type="ECO:0000256" key="2">
    <source>
        <dbReference type="ARBA" id="ARBA00023125"/>
    </source>
</evidence>
<reference evidence="5 6" key="1">
    <citation type="submission" date="2019-09" db="EMBL/GenBank/DDBJ databases">
        <authorList>
            <person name="Chandra G."/>
            <person name="Truman W A."/>
        </authorList>
    </citation>
    <scope>NUCLEOTIDE SEQUENCE [LARGE SCALE GENOMIC DNA]</scope>
    <source>
        <strain evidence="5">PS918</strain>
    </source>
</reference>
<dbReference type="CDD" id="cd07377">
    <property type="entry name" value="WHTH_GntR"/>
    <property type="match status" value="1"/>
</dbReference>
<dbReference type="PROSITE" id="PS50949">
    <property type="entry name" value="HTH_GNTR"/>
    <property type="match status" value="1"/>
</dbReference>
<dbReference type="PANTHER" id="PTHR43537">
    <property type="entry name" value="TRANSCRIPTIONAL REGULATOR, GNTR FAMILY"/>
    <property type="match status" value="1"/>
</dbReference>
<evidence type="ECO:0000256" key="1">
    <source>
        <dbReference type="ARBA" id="ARBA00023015"/>
    </source>
</evidence>
<dbReference type="RefSeq" id="WP_224790469.1">
    <property type="nucleotide sequence ID" value="NZ_CABVIY010000003.1"/>
</dbReference>
<dbReference type="Gene3D" id="1.10.10.10">
    <property type="entry name" value="Winged helix-like DNA-binding domain superfamily/Winged helix DNA-binding domain"/>
    <property type="match status" value="1"/>
</dbReference>
<dbReference type="GO" id="GO:0003677">
    <property type="term" value="F:DNA binding"/>
    <property type="evidence" value="ECO:0007669"/>
    <property type="project" value="UniProtKB-KW"/>
</dbReference>
<dbReference type="InterPro" id="IPR036388">
    <property type="entry name" value="WH-like_DNA-bd_sf"/>
</dbReference>
<dbReference type="SUPFAM" id="SSF48008">
    <property type="entry name" value="GntR ligand-binding domain-like"/>
    <property type="match status" value="1"/>
</dbReference>
<dbReference type="Pfam" id="PF00392">
    <property type="entry name" value="GntR"/>
    <property type="match status" value="1"/>
</dbReference>
<dbReference type="GO" id="GO:0003700">
    <property type="term" value="F:DNA-binding transcription factor activity"/>
    <property type="evidence" value="ECO:0007669"/>
    <property type="project" value="InterPro"/>
</dbReference>
<dbReference type="SMART" id="SM00345">
    <property type="entry name" value="HTH_GNTR"/>
    <property type="match status" value="1"/>
</dbReference>
<protein>
    <submittedName>
        <fullName evidence="5">HTH-type transcriptional regulator LutR</fullName>
    </submittedName>
</protein>
<dbReference type="AlphaFoldDB" id="A0A5E7SFH4"/>
<accession>A0A5E7SFH4</accession>
<dbReference type="SMART" id="SM00895">
    <property type="entry name" value="FCD"/>
    <property type="match status" value="1"/>
</dbReference>
<keyword evidence="1" id="KW-0805">Transcription regulation</keyword>
<evidence type="ECO:0000259" key="4">
    <source>
        <dbReference type="PROSITE" id="PS50949"/>
    </source>
</evidence>
<evidence type="ECO:0000313" key="5">
    <source>
        <dbReference type="EMBL" id="VVP85531.1"/>
    </source>
</evidence>
<dbReference type="Pfam" id="PF07729">
    <property type="entry name" value="FCD"/>
    <property type="match status" value="1"/>
</dbReference>